<proteinExistence type="predicted"/>
<sequence length="134" mass="13753">MRIDSTGPSDSVSPESPGSSRASQSEINKEDVIAFNCTQTQEPVTFGKEPKGNRTVKDAMANAGEHLKYVPGLGNVLKGIGNSDEGALNTLSGGLGGVTKTAATSVEGIVTGGSRNPAQALTNAYVANVQNFDK</sequence>
<dbReference type="AlphaFoldDB" id="A0A9X8QJS9"/>
<protein>
    <submittedName>
        <fullName evidence="2">Uncharacterized protein</fullName>
    </submittedName>
</protein>
<evidence type="ECO:0000256" key="1">
    <source>
        <dbReference type="SAM" id="MobiDB-lite"/>
    </source>
</evidence>
<dbReference type="Proteomes" id="UP000183210">
    <property type="component" value="Unassembled WGS sequence"/>
</dbReference>
<evidence type="ECO:0000313" key="2">
    <source>
        <dbReference type="EMBL" id="SEQ64112.1"/>
    </source>
</evidence>
<feature type="region of interest" description="Disordered" evidence="1">
    <location>
        <begin position="1"/>
        <end position="30"/>
    </location>
</feature>
<name>A0A9X8QJS9_9PSED</name>
<dbReference type="RefSeq" id="WP_074825811.1">
    <property type="nucleotide sequence ID" value="NZ_FOEV01000007.1"/>
</dbReference>
<dbReference type="GeneID" id="300267476"/>
<reference evidence="2 3" key="1">
    <citation type="submission" date="2016-10" db="EMBL/GenBank/DDBJ databases">
        <authorList>
            <person name="Varghese N."/>
            <person name="Submissions S."/>
        </authorList>
    </citation>
    <scope>NUCLEOTIDE SEQUENCE [LARGE SCALE GENOMIC DNA]</scope>
    <source>
        <strain evidence="2 3">LMG 21974</strain>
    </source>
</reference>
<evidence type="ECO:0000313" key="3">
    <source>
        <dbReference type="Proteomes" id="UP000183210"/>
    </source>
</evidence>
<accession>A0A9X8QJS9</accession>
<feature type="compositionally biased region" description="Low complexity" evidence="1">
    <location>
        <begin position="8"/>
        <end position="25"/>
    </location>
</feature>
<comment type="caution">
    <text evidence="2">The sequence shown here is derived from an EMBL/GenBank/DDBJ whole genome shotgun (WGS) entry which is preliminary data.</text>
</comment>
<organism evidence="2 3">
    <name type="scientific">Pseudomonas lutea</name>
    <dbReference type="NCBI Taxonomy" id="243924"/>
    <lineage>
        <taxon>Bacteria</taxon>
        <taxon>Pseudomonadati</taxon>
        <taxon>Pseudomonadota</taxon>
        <taxon>Gammaproteobacteria</taxon>
        <taxon>Pseudomonadales</taxon>
        <taxon>Pseudomonadaceae</taxon>
        <taxon>Pseudomonas</taxon>
    </lineage>
</organism>
<dbReference type="EMBL" id="FOEV01000007">
    <property type="protein sequence ID" value="SEQ64112.1"/>
    <property type="molecule type" value="Genomic_DNA"/>
</dbReference>
<gene>
    <name evidence="2" type="ORF">SAMN05216409_107131</name>
</gene>